<dbReference type="RefSeq" id="WP_379858734.1">
    <property type="nucleotide sequence ID" value="NZ_JBHZQA010000009.1"/>
</dbReference>
<organism evidence="2 3">
    <name type="scientific">Flavobacterium fructosi</name>
    <dbReference type="NCBI Taxonomy" id="3230416"/>
    <lineage>
        <taxon>Bacteria</taxon>
        <taxon>Pseudomonadati</taxon>
        <taxon>Bacteroidota</taxon>
        <taxon>Flavobacteriia</taxon>
        <taxon>Flavobacteriales</taxon>
        <taxon>Flavobacteriaceae</taxon>
        <taxon>Flavobacterium</taxon>
    </lineage>
</organism>
<dbReference type="SUPFAM" id="SSF55729">
    <property type="entry name" value="Acyl-CoA N-acyltransferases (Nat)"/>
    <property type="match status" value="1"/>
</dbReference>
<dbReference type="EC" id="2.3.1.-" evidence="2"/>
<dbReference type="InterPro" id="IPR016181">
    <property type="entry name" value="Acyl_CoA_acyltransferase"/>
</dbReference>
<gene>
    <name evidence="2" type="ORF">ACFX5D_13500</name>
</gene>
<keyword evidence="2" id="KW-0808">Transferase</keyword>
<dbReference type="Gene3D" id="3.40.630.30">
    <property type="match status" value="1"/>
</dbReference>
<dbReference type="CDD" id="cd04301">
    <property type="entry name" value="NAT_SF"/>
    <property type="match status" value="1"/>
</dbReference>
<reference evidence="2 3" key="1">
    <citation type="submission" date="2024-06" db="EMBL/GenBank/DDBJ databases">
        <title>Flavobacterium spp. isolated from glacier.</title>
        <authorList>
            <person name="Han D."/>
        </authorList>
    </citation>
    <scope>NUCLEOTIDE SEQUENCE [LARGE SCALE GENOMIC DNA]</scope>
    <source>
        <strain evidence="2 3">LB3P45</strain>
    </source>
</reference>
<feature type="domain" description="N-acetyltransferase" evidence="1">
    <location>
        <begin position="4"/>
        <end position="58"/>
    </location>
</feature>
<accession>A0ABW6HPP0</accession>
<dbReference type="InterPro" id="IPR000182">
    <property type="entry name" value="GNAT_dom"/>
</dbReference>
<dbReference type="EMBL" id="JBHZQA010000009">
    <property type="protein sequence ID" value="MFE3848982.1"/>
    <property type="molecule type" value="Genomic_DNA"/>
</dbReference>
<name>A0ABW6HPP0_9FLAO</name>
<keyword evidence="3" id="KW-1185">Reference proteome</keyword>
<dbReference type="GO" id="GO:0016746">
    <property type="term" value="F:acyltransferase activity"/>
    <property type="evidence" value="ECO:0007669"/>
    <property type="project" value="UniProtKB-KW"/>
</dbReference>
<proteinExistence type="predicted"/>
<evidence type="ECO:0000313" key="2">
    <source>
        <dbReference type="EMBL" id="MFE3848982.1"/>
    </source>
</evidence>
<protein>
    <submittedName>
        <fullName evidence="2">GNAT family N-acetyltransferase</fullName>
        <ecNumber evidence="2">2.3.1.-</ecNumber>
    </submittedName>
</protein>
<keyword evidence="2" id="KW-0012">Acyltransferase</keyword>
<dbReference type="Proteomes" id="UP001600039">
    <property type="component" value="Unassembled WGS sequence"/>
</dbReference>
<dbReference type="Pfam" id="PF00583">
    <property type="entry name" value="Acetyltransf_1"/>
    <property type="match status" value="1"/>
</dbReference>
<comment type="caution">
    <text evidence="2">The sequence shown here is derived from an EMBL/GenBank/DDBJ whole genome shotgun (WGS) entry which is preliminary data.</text>
</comment>
<evidence type="ECO:0000313" key="3">
    <source>
        <dbReference type="Proteomes" id="UP001600039"/>
    </source>
</evidence>
<sequence length="131" mass="14492">MGVVDGELVAHLAVCPMFTANAYRATRLVVMPEWQGAGVGTAFLNEVMQYHLEGNGRCQRKYHTFFHTSHPQLCGYLRNADVWKQTNAILYGANKSRSNASIMKTGKKGTITGCGYGGHFRAVQSFKYLGK</sequence>
<evidence type="ECO:0000259" key="1">
    <source>
        <dbReference type="Pfam" id="PF00583"/>
    </source>
</evidence>